<organism evidence="8 9">
    <name type="scientific">Aporhodopirellula aestuarii</name>
    <dbReference type="NCBI Taxonomy" id="2950107"/>
    <lineage>
        <taxon>Bacteria</taxon>
        <taxon>Pseudomonadati</taxon>
        <taxon>Planctomycetota</taxon>
        <taxon>Planctomycetia</taxon>
        <taxon>Pirellulales</taxon>
        <taxon>Pirellulaceae</taxon>
        <taxon>Aporhodopirellula</taxon>
    </lineage>
</organism>
<keyword evidence="3" id="KW-0378">Hydrolase</keyword>
<comment type="caution">
    <text evidence="8">The sequence shown here is derived from an EMBL/GenBank/DDBJ whole genome shotgun (WGS) entry which is preliminary data.</text>
</comment>
<evidence type="ECO:0000256" key="7">
    <source>
        <dbReference type="SAM" id="Phobius"/>
    </source>
</evidence>
<proteinExistence type="predicted"/>
<keyword evidence="4 7" id="KW-1133">Transmembrane helix</keyword>
<evidence type="ECO:0000256" key="1">
    <source>
        <dbReference type="ARBA" id="ARBA00004141"/>
    </source>
</evidence>
<keyword evidence="9" id="KW-1185">Reference proteome</keyword>
<evidence type="ECO:0000313" key="8">
    <source>
        <dbReference type="EMBL" id="MCM2371395.1"/>
    </source>
</evidence>
<feature type="transmembrane region" description="Helical" evidence="7">
    <location>
        <begin position="104"/>
        <end position="122"/>
    </location>
</feature>
<comment type="subcellular location">
    <subcellularLocation>
        <location evidence="1">Membrane</location>
        <topology evidence="1">Multi-pass membrane protein</topology>
    </subcellularLocation>
</comment>
<feature type="transmembrane region" description="Helical" evidence="7">
    <location>
        <begin position="128"/>
        <end position="146"/>
    </location>
</feature>
<feature type="region of interest" description="Disordered" evidence="6">
    <location>
        <begin position="214"/>
        <end position="234"/>
    </location>
</feature>
<dbReference type="RefSeq" id="WP_250929029.1">
    <property type="nucleotide sequence ID" value="NZ_JAMQBK010000031.1"/>
</dbReference>
<keyword evidence="2 7" id="KW-0812">Transmembrane</keyword>
<evidence type="ECO:0000256" key="4">
    <source>
        <dbReference type="ARBA" id="ARBA00022989"/>
    </source>
</evidence>
<evidence type="ECO:0000256" key="6">
    <source>
        <dbReference type="SAM" id="MobiDB-lite"/>
    </source>
</evidence>
<dbReference type="EMBL" id="JAMQBK010000031">
    <property type="protein sequence ID" value="MCM2371395.1"/>
    <property type="molecule type" value="Genomic_DNA"/>
</dbReference>
<evidence type="ECO:0000256" key="5">
    <source>
        <dbReference type="ARBA" id="ARBA00023136"/>
    </source>
</evidence>
<evidence type="ECO:0000256" key="3">
    <source>
        <dbReference type="ARBA" id="ARBA00022801"/>
    </source>
</evidence>
<dbReference type="InterPro" id="IPR008901">
    <property type="entry name" value="ACER"/>
</dbReference>
<dbReference type="Proteomes" id="UP001202961">
    <property type="component" value="Unassembled WGS sequence"/>
</dbReference>
<protein>
    <submittedName>
        <fullName evidence="8">Ceramidase</fullName>
    </submittedName>
</protein>
<evidence type="ECO:0000256" key="2">
    <source>
        <dbReference type="ARBA" id="ARBA00022692"/>
    </source>
</evidence>
<accession>A0ABT0U4C2</accession>
<keyword evidence="5 7" id="KW-0472">Membrane</keyword>
<name>A0ABT0U4C2_9BACT</name>
<sequence length="234" mass="25784">MDWLFEPARMQFCEATLDGAIKHPADTWTNIGPIIAGIVILLHAKRPLARMLGGASLWTGIASGYFHASNTILGETLDLSGMFMFILSIAALQQQRARPNHPGSSALMGIVVLGTLILTVLSSISTAFASPMFAAIVVVVVIRGIYDRKLTAWAYSMVITFLIAWGFWWLDFLHIVCNPNNHILTLHGMWHLLNGLVFWLAYRHYELTMREPESASLETPATDDSTVGEGDSPS</sequence>
<feature type="compositionally biased region" description="Polar residues" evidence="6">
    <location>
        <begin position="216"/>
        <end position="225"/>
    </location>
</feature>
<feature type="transmembrane region" description="Helical" evidence="7">
    <location>
        <begin position="153"/>
        <end position="170"/>
    </location>
</feature>
<reference evidence="8 9" key="1">
    <citation type="journal article" date="2022" name="Syst. Appl. Microbiol.">
        <title>Rhodopirellula aestuarii sp. nov., a novel member of the genus Rhodopirellula isolated from brackish sediments collected in the Tagus River estuary, Portugal.</title>
        <authorList>
            <person name="Vitorino I.R."/>
            <person name="Klimek D."/>
            <person name="Calusinska M."/>
            <person name="Lobo-da-Cunha A."/>
            <person name="Vasconcelos V."/>
            <person name="Lage O.M."/>
        </authorList>
    </citation>
    <scope>NUCLEOTIDE SEQUENCE [LARGE SCALE GENOMIC DNA]</scope>
    <source>
        <strain evidence="8 9">ICT_H3.1</strain>
    </source>
</reference>
<feature type="transmembrane region" description="Helical" evidence="7">
    <location>
        <begin position="182"/>
        <end position="202"/>
    </location>
</feature>
<gene>
    <name evidence="8" type="ORF">NB063_12350</name>
</gene>
<evidence type="ECO:0000313" key="9">
    <source>
        <dbReference type="Proteomes" id="UP001202961"/>
    </source>
</evidence>
<dbReference type="Pfam" id="PF05875">
    <property type="entry name" value="Ceramidase"/>
    <property type="match status" value="1"/>
</dbReference>